<dbReference type="InterPro" id="IPR058625">
    <property type="entry name" value="MdtA-like_BSH"/>
</dbReference>
<dbReference type="GO" id="GO:0030313">
    <property type="term" value="C:cell envelope"/>
    <property type="evidence" value="ECO:0007669"/>
    <property type="project" value="UniProtKB-SubCell"/>
</dbReference>
<dbReference type="Pfam" id="PF25917">
    <property type="entry name" value="BSH_RND"/>
    <property type="match status" value="1"/>
</dbReference>
<dbReference type="Gene3D" id="2.40.420.20">
    <property type="match status" value="1"/>
</dbReference>
<gene>
    <name evidence="9" type="ORF">SD10_13325</name>
</gene>
<dbReference type="KEGG" id="srd:SD10_13325"/>
<name>A0A0E3V7B6_9BACT</name>
<feature type="region of interest" description="Disordered" evidence="4">
    <location>
        <begin position="360"/>
        <end position="387"/>
    </location>
</feature>
<dbReference type="PANTHER" id="PTHR30158">
    <property type="entry name" value="ACRA/E-RELATED COMPONENT OF DRUG EFFLUX TRANSPORTER"/>
    <property type="match status" value="1"/>
</dbReference>
<comment type="similarity">
    <text evidence="2">Belongs to the membrane fusion protein (MFP) (TC 8.A.1) family.</text>
</comment>
<feature type="domain" description="Multidrug resistance protein MdtA-like alpha-helical hairpin" evidence="5">
    <location>
        <begin position="101"/>
        <end position="170"/>
    </location>
</feature>
<dbReference type="Gene3D" id="2.40.30.170">
    <property type="match status" value="1"/>
</dbReference>
<evidence type="ECO:0000259" key="5">
    <source>
        <dbReference type="Pfam" id="PF25876"/>
    </source>
</evidence>
<evidence type="ECO:0000256" key="3">
    <source>
        <dbReference type="SAM" id="Coils"/>
    </source>
</evidence>
<dbReference type="PATRIC" id="fig|1379870.5.peg.2896"/>
<feature type="domain" description="Multidrug resistance protein MdtA-like beta-barrel" evidence="7">
    <location>
        <begin position="206"/>
        <end position="291"/>
    </location>
</feature>
<dbReference type="PROSITE" id="PS51257">
    <property type="entry name" value="PROKAR_LIPOPROTEIN"/>
    <property type="match status" value="1"/>
</dbReference>
<dbReference type="Gene3D" id="1.10.287.470">
    <property type="entry name" value="Helix hairpin bin"/>
    <property type="match status" value="1"/>
</dbReference>
<dbReference type="Proteomes" id="UP000033054">
    <property type="component" value="Chromosome"/>
</dbReference>
<dbReference type="InterPro" id="IPR058627">
    <property type="entry name" value="MdtA-like_C"/>
</dbReference>
<organism evidence="9 10">
    <name type="scientific">Spirosoma radiotolerans</name>
    <dbReference type="NCBI Taxonomy" id="1379870"/>
    <lineage>
        <taxon>Bacteria</taxon>
        <taxon>Pseudomonadati</taxon>
        <taxon>Bacteroidota</taxon>
        <taxon>Cytophagia</taxon>
        <taxon>Cytophagales</taxon>
        <taxon>Cytophagaceae</taxon>
        <taxon>Spirosoma</taxon>
    </lineage>
</organism>
<dbReference type="HOGENOM" id="CLU_018816_2_1_10"/>
<dbReference type="GO" id="GO:0005886">
    <property type="term" value="C:plasma membrane"/>
    <property type="evidence" value="ECO:0007669"/>
    <property type="project" value="TreeGrafter"/>
</dbReference>
<evidence type="ECO:0000313" key="9">
    <source>
        <dbReference type="EMBL" id="AKD55737.1"/>
    </source>
</evidence>
<dbReference type="EMBL" id="CP010429">
    <property type="protein sequence ID" value="AKD55737.1"/>
    <property type="molecule type" value="Genomic_DNA"/>
</dbReference>
<evidence type="ECO:0000256" key="1">
    <source>
        <dbReference type="ARBA" id="ARBA00004196"/>
    </source>
</evidence>
<dbReference type="SUPFAM" id="SSF111369">
    <property type="entry name" value="HlyD-like secretion proteins"/>
    <property type="match status" value="1"/>
</dbReference>
<evidence type="ECO:0000256" key="4">
    <source>
        <dbReference type="SAM" id="MobiDB-lite"/>
    </source>
</evidence>
<feature type="coiled-coil region" evidence="3">
    <location>
        <begin position="101"/>
        <end position="159"/>
    </location>
</feature>
<feature type="compositionally biased region" description="Polar residues" evidence="4">
    <location>
        <begin position="366"/>
        <end position="387"/>
    </location>
</feature>
<keyword evidence="10" id="KW-1185">Reference proteome</keyword>
<dbReference type="NCBIfam" id="TIGR01730">
    <property type="entry name" value="RND_mfp"/>
    <property type="match status" value="1"/>
</dbReference>
<evidence type="ECO:0000259" key="6">
    <source>
        <dbReference type="Pfam" id="PF25917"/>
    </source>
</evidence>
<evidence type="ECO:0000259" key="7">
    <source>
        <dbReference type="Pfam" id="PF25944"/>
    </source>
</evidence>
<dbReference type="RefSeq" id="WP_046574235.1">
    <property type="nucleotide sequence ID" value="NZ_CP010429.1"/>
</dbReference>
<proteinExistence type="inferred from homology"/>
<accession>A0A0E3V7B6</accession>
<dbReference type="InterPro" id="IPR058626">
    <property type="entry name" value="MdtA-like_b-barrel"/>
</dbReference>
<dbReference type="Pfam" id="PF25967">
    <property type="entry name" value="RND-MFP_C"/>
    <property type="match status" value="1"/>
</dbReference>
<protein>
    <submittedName>
        <fullName evidence="9">Acriflavin resistance protein</fullName>
    </submittedName>
</protein>
<dbReference type="STRING" id="1379870.SD10_13325"/>
<comment type="subcellular location">
    <subcellularLocation>
        <location evidence="1">Cell envelope</location>
    </subcellularLocation>
</comment>
<evidence type="ECO:0000256" key="2">
    <source>
        <dbReference type="ARBA" id="ARBA00009477"/>
    </source>
</evidence>
<dbReference type="Gene3D" id="2.40.50.100">
    <property type="match status" value="1"/>
</dbReference>
<feature type="domain" description="Multidrug resistance protein MdtA-like C-terminal permuted SH3" evidence="8">
    <location>
        <begin position="298"/>
        <end position="357"/>
    </location>
</feature>
<reference evidence="9 10" key="1">
    <citation type="journal article" date="2014" name="Curr. Microbiol.">
        <title>Spirosoma radiotolerans sp. nov., a gamma-radiation-resistant bacterium isolated from gamma ray-irradiated soil.</title>
        <authorList>
            <person name="Lee J.J."/>
            <person name="Srinivasan S."/>
            <person name="Lim S."/>
            <person name="Joe M."/>
            <person name="Im S."/>
            <person name="Bae S.I."/>
            <person name="Park K.R."/>
            <person name="Han J.H."/>
            <person name="Park S.H."/>
            <person name="Joo B.M."/>
            <person name="Park S.J."/>
            <person name="Kim M.K."/>
        </authorList>
    </citation>
    <scope>NUCLEOTIDE SEQUENCE [LARGE SCALE GENOMIC DNA]</scope>
    <source>
        <strain evidence="9 10">DG5A</strain>
    </source>
</reference>
<evidence type="ECO:0000259" key="8">
    <source>
        <dbReference type="Pfam" id="PF25967"/>
    </source>
</evidence>
<dbReference type="Pfam" id="PF25944">
    <property type="entry name" value="Beta-barrel_RND"/>
    <property type="match status" value="1"/>
</dbReference>
<dbReference type="Pfam" id="PF25876">
    <property type="entry name" value="HH_MFP_RND"/>
    <property type="match status" value="1"/>
</dbReference>
<dbReference type="AlphaFoldDB" id="A0A0E3V7B6"/>
<sequence length="387" mass="41780">MKLFNHLILLTGGVFLAACGGKKDDQQQAPPPPTAVSAVKAERGNATYYDLFPATITALVEVEIQPQVSGNITGIFFQDGQQVRKGQKLYTIDPQQYRAGYDQAVANLNVQKANLNRAQKDADRYNTLAQQDAVAKQLVDNANASLEATRMQVEAAQATIRQVGTNLKYTTIYAPLDGTIGISQVRLGAAVAPGSTPLNTISSDNPISADLQVDAAEIPRFVRLQNQKNVARDSTLLLVLPDGTTYKYPGSVRIVDRAVDPQTGTLRVRVAFPNPNKELKVGLNANVRVKNSTGQPQLLIPYQAVTEQMSEYFVYVVGDSSKVTQKKVTLGARINDKVIVKNGLNEGELVVTEGTQKVREGAKVRVTSSGQEGTAKGDSNNRQTAAK</sequence>
<evidence type="ECO:0000313" key="10">
    <source>
        <dbReference type="Proteomes" id="UP000033054"/>
    </source>
</evidence>
<dbReference type="InterPro" id="IPR006143">
    <property type="entry name" value="RND_pump_MFP"/>
</dbReference>
<feature type="domain" description="Multidrug resistance protein MdtA-like barrel-sandwich hybrid" evidence="6">
    <location>
        <begin position="62"/>
        <end position="196"/>
    </location>
</feature>
<dbReference type="InterPro" id="IPR058624">
    <property type="entry name" value="MdtA-like_HH"/>
</dbReference>
<dbReference type="GO" id="GO:0022857">
    <property type="term" value="F:transmembrane transporter activity"/>
    <property type="evidence" value="ECO:0007669"/>
    <property type="project" value="InterPro"/>
</dbReference>
<keyword evidence="3" id="KW-0175">Coiled coil</keyword>
<dbReference type="GO" id="GO:0046677">
    <property type="term" value="P:response to antibiotic"/>
    <property type="evidence" value="ECO:0007669"/>
    <property type="project" value="TreeGrafter"/>
</dbReference>
<dbReference type="OrthoDB" id="9801814at2"/>